<keyword evidence="4" id="KW-0547">Nucleotide-binding</keyword>
<accession>A0ABV0QPP9</accession>
<protein>
    <recommendedName>
        <fullName evidence="1">non-specific serine/threonine protein kinase</fullName>
        <ecNumber evidence="1">2.7.11.1</ecNumber>
    </recommendedName>
</protein>
<dbReference type="EMBL" id="JAHRIN010017759">
    <property type="protein sequence ID" value="MEQ2197513.1"/>
    <property type="molecule type" value="Genomic_DNA"/>
</dbReference>
<gene>
    <name evidence="10" type="primary">STK38</name>
    <name evidence="10" type="ORF">XENOCAPTIV_030576</name>
</gene>
<keyword evidence="2" id="KW-0723">Serine/threonine-protein kinase</keyword>
<evidence type="ECO:0000313" key="10">
    <source>
        <dbReference type="EMBL" id="MEQ2197513.1"/>
    </source>
</evidence>
<proteinExistence type="predicted"/>
<evidence type="ECO:0000256" key="3">
    <source>
        <dbReference type="ARBA" id="ARBA00022679"/>
    </source>
</evidence>
<evidence type="ECO:0000256" key="6">
    <source>
        <dbReference type="ARBA" id="ARBA00022840"/>
    </source>
</evidence>
<dbReference type="PANTHER" id="PTHR24356:SF184">
    <property type="entry name" value="SERINE_THREONINE-PROTEIN KINASE TRICORNERED"/>
    <property type="match status" value="1"/>
</dbReference>
<feature type="domain" description="Protein kinase" evidence="9">
    <location>
        <begin position="1"/>
        <end position="55"/>
    </location>
</feature>
<dbReference type="GO" id="GO:0016301">
    <property type="term" value="F:kinase activity"/>
    <property type="evidence" value="ECO:0007669"/>
    <property type="project" value="UniProtKB-KW"/>
</dbReference>
<dbReference type="InterPro" id="IPR000719">
    <property type="entry name" value="Prot_kinase_dom"/>
</dbReference>
<evidence type="ECO:0000313" key="11">
    <source>
        <dbReference type="Proteomes" id="UP001434883"/>
    </source>
</evidence>
<feature type="non-terminal residue" evidence="10">
    <location>
        <position position="1"/>
    </location>
</feature>
<dbReference type="Proteomes" id="UP001434883">
    <property type="component" value="Unassembled WGS sequence"/>
</dbReference>
<keyword evidence="6" id="KW-0067">ATP-binding</keyword>
<reference evidence="10 11" key="1">
    <citation type="submission" date="2021-06" db="EMBL/GenBank/DDBJ databases">
        <authorList>
            <person name="Palmer J.M."/>
        </authorList>
    </citation>
    <scope>NUCLEOTIDE SEQUENCE [LARGE SCALE GENOMIC DNA]</scope>
    <source>
        <strain evidence="10 11">XC_2019</strain>
        <tissue evidence="10">Muscle</tissue>
    </source>
</reference>
<evidence type="ECO:0000256" key="2">
    <source>
        <dbReference type="ARBA" id="ARBA00022527"/>
    </source>
</evidence>
<dbReference type="InterPro" id="IPR008271">
    <property type="entry name" value="Ser/Thr_kinase_AS"/>
</dbReference>
<dbReference type="PANTHER" id="PTHR24356">
    <property type="entry name" value="SERINE/THREONINE-PROTEIN KINASE"/>
    <property type="match status" value="1"/>
</dbReference>
<dbReference type="Pfam" id="PF00069">
    <property type="entry name" value="Pkinase"/>
    <property type="match status" value="1"/>
</dbReference>
<keyword evidence="3" id="KW-0808">Transferase</keyword>
<dbReference type="InterPro" id="IPR011009">
    <property type="entry name" value="Kinase-like_dom_sf"/>
</dbReference>
<evidence type="ECO:0000259" key="9">
    <source>
        <dbReference type="PROSITE" id="PS50011"/>
    </source>
</evidence>
<keyword evidence="5 10" id="KW-0418">Kinase</keyword>
<dbReference type="Gene3D" id="1.10.510.10">
    <property type="entry name" value="Transferase(Phosphotransferase) domain 1"/>
    <property type="match status" value="1"/>
</dbReference>
<dbReference type="EC" id="2.7.11.1" evidence="1"/>
<dbReference type="PROSITE" id="PS00108">
    <property type="entry name" value="PROTEIN_KINASE_ST"/>
    <property type="match status" value="1"/>
</dbReference>
<sequence length="55" mass="6225">SSGDMMTLLMKMDTLSEEATQFYIAETVLAIDSIHQLGFIHRDIKPDNLLLDARD</sequence>
<dbReference type="SUPFAM" id="SSF56112">
    <property type="entry name" value="Protein kinase-like (PK-like)"/>
    <property type="match status" value="1"/>
</dbReference>
<evidence type="ECO:0000256" key="1">
    <source>
        <dbReference type="ARBA" id="ARBA00012513"/>
    </source>
</evidence>
<evidence type="ECO:0000256" key="8">
    <source>
        <dbReference type="ARBA" id="ARBA00048679"/>
    </source>
</evidence>
<evidence type="ECO:0000256" key="7">
    <source>
        <dbReference type="ARBA" id="ARBA00047899"/>
    </source>
</evidence>
<evidence type="ECO:0000256" key="4">
    <source>
        <dbReference type="ARBA" id="ARBA00022741"/>
    </source>
</evidence>
<comment type="catalytic activity">
    <reaction evidence="7">
        <text>L-threonyl-[protein] + ATP = O-phospho-L-threonyl-[protein] + ADP + H(+)</text>
        <dbReference type="Rhea" id="RHEA:46608"/>
        <dbReference type="Rhea" id="RHEA-COMP:11060"/>
        <dbReference type="Rhea" id="RHEA-COMP:11605"/>
        <dbReference type="ChEBI" id="CHEBI:15378"/>
        <dbReference type="ChEBI" id="CHEBI:30013"/>
        <dbReference type="ChEBI" id="CHEBI:30616"/>
        <dbReference type="ChEBI" id="CHEBI:61977"/>
        <dbReference type="ChEBI" id="CHEBI:456216"/>
        <dbReference type="EC" id="2.7.11.1"/>
    </reaction>
</comment>
<dbReference type="InterPro" id="IPR050236">
    <property type="entry name" value="Ser_Thr_kinase_AGC"/>
</dbReference>
<comment type="catalytic activity">
    <reaction evidence="8">
        <text>L-seryl-[protein] + ATP = O-phospho-L-seryl-[protein] + ADP + H(+)</text>
        <dbReference type="Rhea" id="RHEA:17989"/>
        <dbReference type="Rhea" id="RHEA-COMP:9863"/>
        <dbReference type="Rhea" id="RHEA-COMP:11604"/>
        <dbReference type="ChEBI" id="CHEBI:15378"/>
        <dbReference type="ChEBI" id="CHEBI:29999"/>
        <dbReference type="ChEBI" id="CHEBI:30616"/>
        <dbReference type="ChEBI" id="CHEBI:83421"/>
        <dbReference type="ChEBI" id="CHEBI:456216"/>
        <dbReference type="EC" id="2.7.11.1"/>
    </reaction>
</comment>
<dbReference type="PROSITE" id="PS50011">
    <property type="entry name" value="PROTEIN_KINASE_DOM"/>
    <property type="match status" value="1"/>
</dbReference>
<evidence type="ECO:0000256" key="5">
    <source>
        <dbReference type="ARBA" id="ARBA00022777"/>
    </source>
</evidence>
<keyword evidence="11" id="KW-1185">Reference proteome</keyword>
<organism evidence="10 11">
    <name type="scientific">Xenoophorus captivus</name>
    <dbReference type="NCBI Taxonomy" id="1517983"/>
    <lineage>
        <taxon>Eukaryota</taxon>
        <taxon>Metazoa</taxon>
        <taxon>Chordata</taxon>
        <taxon>Craniata</taxon>
        <taxon>Vertebrata</taxon>
        <taxon>Euteleostomi</taxon>
        <taxon>Actinopterygii</taxon>
        <taxon>Neopterygii</taxon>
        <taxon>Teleostei</taxon>
        <taxon>Neoteleostei</taxon>
        <taxon>Acanthomorphata</taxon>
        <taxon>Ovalentaria</taxon>
        <taxon>Atherinomorphae</taxon>
        <taxon>Cyprinodontiformes</taxon>
        <taxon>Goodeidae</taxon>
        <taxon>Xenoophorus</taxon>
    </lineage>
</organism>
<comment type="caution">
    <text evidence="10">The sequence shown here is derived from an EMBL/GenBank/DDBJ whole genome shotgun (WGS) entry which is preliminary data.</text>
</comment>
<name>A0ABV0QPP9_9TELE</name>